<dbReference type="GO" id="GO:0005634">
    <property type="term" value="C:nucleus"/>
    <property type="evidence" value="ECO:0007669"/>
    <property type="project" value="TreeGrafter"/>
</dbReference>
<dbReference type="Gene3D" id="3.40.50.720">
    <property type="entry name" value="NAD(P)-binding Rossmann-like Domain"/>
    <property type="match status" value="1"/>
</dbReference>
<keyword evidence="2" id="KW-0521">NADP</keyword>
<dbReference type="AlphaFoldDB" id="F0XJC2"/>
<evidence type="ECO:0000313" key="5">
    <source>
        <dbReference type="Proteomes" id="UP000007796"/>
    </source>
</evidence>
<dbReference type="Pfam" id="PF05368">
    <property type="entry name" value="NmrA"/>
    <property type="match status" value="1"/>
</dbReference>
<organism evidence="5">
    <name type="scientific">Grosmannia clavigera (strain kw1407 / UAMH 11150)</name>
    <name type="common">Blue stain fungus</name>
    <name type="synonym">Graphiocladiella clavigera</name>
    <dbReference type="NCBI Taxonomy" id="655863"/>
    <lineage>
        <taxon>Eukaryota</taxon>
        <taxon>Fungi</taxon>
        <taxon>Dikarya</taxon>
        <taxon>Ascomycota</taxon>
        <taxon>Pezizomycotina</taxon>
        <taxon>Sordariomycetes</taxon>
        <taxon>Sordariomycetidae</taxon>
        <taxon>Ophiostomatales</taxon>
        <taxon>Ophiostomataceae</taxon>
        <taxon>Leptographium</taxon>
    </lineage>
</organism>
<dbReference type="RefSeq" id="XP_014171735.1">
    <property type="nucleotide sequence ID" value="XM_014316260.1"/>
</dbReference>
<accession>F0XJC2</accession>
<dbReference type="STRING" id="655863.F0XJC2"/>
<comment type="similarity">
    <text evidence="1">Belongs to the NmrA-type oxidoreductase family.</text>
</comment>
<feature type="domain" description="NmrA-like" evidence="3">
    <location>
        <begin position="2"/>
        <end position="291"/>
    </location>
</feature>
<dbReference type="EMBL" id="GL629782">
    <property type="protein sequence ID" value="EFX02253.1"/>
    <property type="molecule type" value="Genomic_DNA"/>
</dbReference>
<dbReference type="InterPro" id="IPR008030">
    <property type="entry name" value="NmrA-like"/>
</dbReference>
<dbReference type="OrthoDB" id="300709at2759"/>
<reference evidence="4 5" key="1">
    <citation type="journal article" date="2011" name="Proc. Natl. Acad. Sci. U.S.A.">
        <title>Genome and transcriptome analyses of the mountain pine beetle-fungal symbiont Grosmannia clavigera, a lodgepole pine pathogen.</title>
        <authorList>
            <person name="DiGuistini S."/>
            <person name="Wang Y."/>
            <person name="Liao N.Y."/>
            <person name="Taylor G."/>
            <person name="Tanguay P."/>
            <person name="Feau N."/>
            <person name="Henrissat B."/>
            <person name="Chan S.K."/>
            <person name="Hesse-Orce U."/>
            <person name="Alamouti S.M."/>
            <person name="Tsui C.K.M."/>
            <person name="Docking R.T."/>
            <person name="Levasseur A."/>
            <person name="Haridas S."/>
            <person name="Robertson G."/>
            <person name="Birol I."/>
            <person name="Holt R.A."/>
            <person name="Marra M.A."/>
            <person name="Hamelin R.C."/>
            <person name="Hirst M."/>
            <person name="Jones S.J.M."/>
            <person name="Bohlmann J."/>
            <person name="Breuil C."/>
        </authorList>
    </citation>
    <scope>NUCLEOTIDE SEQUENCE [LARGE SCALE GENOMIC DNA]</scope>
    <source>
        <strain evidence="5">kw1407 / UAMH 11150</strain>
    </source>
</reference>
<evidence type="ECO:0000256" key="1">
    <source>
        <dbReference type="ARBA" id="ARBA00006328"/>
    </source>
</evidence>
<dbReference type="eggNOG" id="ENOG502QQEA">
    <property type="taxonomic scope" value="Eukaryota"/>
</dbReference>
<proteinExistence type="inferred from homology"/>
<dbReference type="SUPFAM" id="SSF51735">
    <property type="entry name" value="NAD(P)-binding Rossmann-fold domains"/>
    <property type="match status" value="1"/>
</dbReference>
<evidence type="ECO:0000259" key="3">
    <source>
        <dbReference type="Pfam" id="PF05368"/>
    </source>
</evidence>
<evidence type="ECO:0000256" key="2">
    <source>
        <dbReference type="ARBA" id="ARBA00022857"/>
    </source>
</evidence>
<dbReference type="GeneID" id="25975277"/>
<dbReference type="InParanoid" id="F0XJC2"/>
<name>F0XJC2_GROCL</name>
<keyword evidence="5" id="KW-1185">Reference proteome</keyword>
<gene>
    <name evidence="4" type="ORF">CMQ_2302</name>
</gene>
<dbReference type="PANTHER" id="PTHR42748">
    <property type="entry name" value="NITROGEN METABOLITE REPRESSION PROTEIN NMRA FAMILY MEMBER"/>
    <property type="match status" value="1"/>
</dbReference>
<dbReference type="Gene3D" id="3.90.25.10">
    <property type="entry name" value="UDP-galactose 4-epimerase, domain 1"/>
    <property type="match status" value="1"/>
</dbReference>
<evidence type="ECO:0000313" key="4">
    <source>
        <dbReference type="EMBL" id="EFX02253.1"/>
    </source>
</evidence>
<dbReference type="HOGENOM" id="CLU_007383_8_1_1"/>
<sequence length="325" mass="34697">MSKIFAVFGATGQQGGSVIDHVLGNPLLAAIYKVRAITRDITTVKAAQLRDQNVEVVHGDADDRGSLNAALAGVHSVFAMTMPAHRPSTVEQAVEAELCAARNIADAAQTQGVAFFIFSSLLSPTALSHGRYTRFLPAEAKARAEQYIRGLAFPEGIAIFMPAYFMQNFVAAPFMPLLPEPGASASTTARWTLTSHLPPSARLALIDVATDSGRFVGTILANPNRYRGKTVCAAAGQFTIPQVAAAMAAATGKDIGYRQIPLDEYRAAIPPFVAEFLPDGLSAWTEFGYYGTDSDRLITEALEDLHGSLVTTPADFFAAHPPKLE</sequence>
<protein>
    <submittedName>
        <fullName evidence="4">NmrA-like protein</fullName>
    </submittedName>
</protein>
<dbReference type="Proteomes" id="UP000007796">
    <property type="component" value="Unassembled WGS sequence"/>
</dbReference>
<dbReference type="InterPro" id="IPR036291">
    <property type="entry name" value="NAD(P)-bd_dom_sf"/>
</dbReference>
<dbReference type="InterPro" id="IPR051164">
    <property type="entry name" value="NmrA-like_oxidored"/>
</dbReference>
<dbReference type="PANTHER" id="PTHR42748:SF11">
    <property type="entry name" value="NMRA-LIKE DOMAIN-CONTAINING PROTEIN"/>
    <property type="match status" value="1"/>
</dbReference>